<dbReference type="Pfam" id="PF03184">
    <property type="entry name" value="DDE_1"/>
    <property type="match status" value="1"/>
</dbReference>
<feature type="domain" description="HTH CENPB-type" evidence="2">
    <location>
        <begin position="67"/>
        <end position="139"/>
    </location>
</feature>
<evidence type="ECO:0000256" key="1">
    <source>
        <dbReference type="ARBA" id="ARBA00023125"/>
    </source>
</evidence>
<dbReference type="Gene3D" id="1.10.10.60">
    <property type="entry name" value="Homeodomain-like"/>
    <property type="match status" value="1"/>
</dbReference>
<sequence length="417" mass="46667">MPSSRMPKSMAEKKEVVQWIEKNGGVPNPAAVYFKNERGWKVSEAQVRYWWKQRTAIKAAPALRSRLSGAGAKPRLSEIEDILFDQVLFRRSAKEKVSRDWIRDAGQRLAASELGDTDFVASDRWVNGFMRRYGLSLRRTTNLTVLTDDVLTDRASTSRPALPDGGPSWSSPRRAKVYRICFNAGDGCAGRHGNRPQAAPAGCLERGQAGGKIERYCNVYVVNQPKAWVDSALLTRWLDLVFPPIFDTCTQGKALVWDSMRAHISKMVKARCAAKGVQMFVIPGGLTPYVQAGDIRIYKSFKDKLSPIIDSWKKSDAVLYTRGGNPKPPSVETVANWVNVAWRDVPADVVERSVAAAGFSPRFGDWHVARHDVYGELFCLKWKERIRENADDVSDSGGALSEDCFDEFTIWDSEESV</sequence>
<protein>
    <submittedName>
        <fullName evidence="3">Unnamed protein product</fullName>
    </submittedName>
</protein>
<organism evidence="3 4">
    <name type="scientific">Phytophthora lilii</name>
    <dbReference type="NCBI Taxonomy" id="2077276"/>
    <lineage>
        <taxon>Eukaryota</taxon>
        <taxon>Sar</taxon>
        <taxon>Stramenopiles</taxon>
        <taxon>Oomycota</taxon>
        <taxon>Peronosporomycetes</taxon>
        <taxon>Peronosporales</taxon>
        <taxon>Peronosporaceae</taxon>
        <taxon>Phytophthora</taxon>
    </lineage>
</organism>
<accession>A0A9W6U2Z0</accession>
<dbReference type="AlphaFoldDB" id="A0A9W6U2Z0"/>
<dbReference type="InterPro" id="IPR009057">
    <property type="entry name" value="Homeodomain-like_sf"/>
</dbReference>
<name>A0A9W6U2Z0_9STRA</name>
<reference evidence="3" key="1">
    <citation type="submission" date="2023-04" db="EMBL/GenBank/DDBJ databases">
        <title>Phytophthora lilii NBRC 32176.</title>
        <authorList>
            <person name="Ichikawa N."/>
            <person name="Sato H."/>
            <person name="Tonouchi N."/>
        </authorList>
    </citation>
    <scope>NUCLEOTIDE SEQUENCE</scope>
    <source>
        <strain evidence="3">NBRC 32176</strain>
    </source>
</reference>
<dbReference type="EMBL" id="BSXW01000534">
    <property type="protein sequence ID" value="GMF24872.1"/>
    <property type="molecule type" value="Genomic_DNA"/>
</dbReference>
<dbReference type="InterPro" id="IPR004875">
    <property type="entry name" value="DDE_SF_endonuclease_dom"/>
</dbReference>
<dbReference type="SMART" id="SM00674">
    <property type="entry name" value="CENPB"/>
    <property type="match status" value="1"/>
</dbReference>
<dbReference type="Pfam" id="PF03221">
    <property type="entry name" value="HTH_Tnp_Tc5"/>
    <property type="match status" value="1"/>
</dbReference>
<dbReference type="PROSITE" id="PS51253">
    <property type="entry name" value="HTH_CENPB"/>
    <property type="match status" value="1"/>
</dbReference>
<evidence type="ECO:0000313" key="3">
    <source>
        <dbReference type="EMBL" id="GMF24872.1"/>
    </source>
</evidence>
<dbReference type="Proteomes" id="UP001165083">
    <property type="component" value="Unassembled WGS sequence"/>
</dbReference>
<dbReference type="SUPFAM" id="SSF46689">
    <property type="entry name" value="Homeodomain-like"/>
    <property type="match status" value="1"/>
</dbReference>
<dbReference type="InterPro" id="IPR006600">
    <property type="entry name" value="HTH_CenpB_DNA-bd_dom"/>
</dbReference>
<keyword evidence="4" id="KW-1185">Reference proteome</keyword>
<evidence type="ECO:0000313" key="4">
    <source>
        <dbReference type="Proteomes" id="UP001165083"/>
    </source>
</evidence>
<evidence type="ECO:0000259" key="2">
    <source>
        <dbReference type="PROSITE" id="PS51253"/>
    </source>
</evidence>
<proteinExistence type="predicted"/>
<keyword evidence="1" id="KW-0238">DNA-binding</keyword>
<comment type="caution">
    <text evidence="3">The sequence shown here is derived from an EMBL/GenBank/DDBJ whole genome shotgun (WGS) entry which is preliminary data.</text>
</comment>
<gene>
    <name evidence="3" type="ORF">Plil01_001022000</name>
</gene>
<dbReference type="GO" id="GO:0003677">
    <property type="term" value="F:DNA binding"/>
    <property type="evidence" value="ECO:0007669"/>
    <property type="project" value="UniProtKB-KW"/>
</dbReference>
<dbReference type="OrthoDB" id="111528at2759"/>